<dbReference type="STRING" id="1409788.NC99_10610"/>
<evidence type="ECO:0000256" key="5">
    <source>
        <dbReference type="ARBA" id="ARBA00023237"/>
    </source>
</evidence>
<keyword evidence="5" id="KW-0998">Cell outer membrane</keyword>
<dbReference type="GO" id="GO:0009279">
    <property type="term" value="C:cell outer membrane"/>
    <property type="evidence" value="ECO:0007669"/>
    <property type="project" value="UniProtKB-SubCell"/>
</dbReference>
<reference evidence="10" key="1">
    <citation type="submission" date="2015-07" db="EMBL/GenBank/DDBJ databases">
        <title>Genome sequencing of Sunxiuqinia dokdonensis strain SK.</title>
        <authorList>
            <person name="Ahn S."/>
            <person name="Kim B.-C."/>
        </authorList>
    </citation>
    <scope>NUCLEOTIDE SEQUENCE [LARGE SCALE GENOMIC DNA]</scope>
    <source>
        <strain evidence="10">SK</strain>
    </source>
</reference>
<evidence type="ECO:0008006" key="11">
    <source>
        <dbReference type="Google" id="ProtNLM"/>
    </source>
</evidence>
<proteinExistence type="inferred from homology"/>
<evidence type="ECO:0000256" key="3">
    <source>
        <dbReference type="ARBA" id="ARBA00022729"/>
    </source>
</evidence>
<dbReference type="PATRIC" id="fig|1409788.3.peg.1080"/>
<accession>A0A0L8VD41</accession>
<keyword evidence="4" id="KW-0472">Membrane</keyword>
<dbReference type="Pfam" id="PF07980">
    <property type="entry name" value="SusD_RagB"/>
    <property type="match status" value="1"/>
</dbReference>
<comment type="caution">
    <text evidence="9">The sequence shown here is derived from an EMBL/GenBank/DDBJ whole genome shotgun (WGS) entry which is preliminary data.</text>
</comment>
<dbReference type="AlphaFoldDB" id="A0A0L8VD41"/>
<dbReference type="Proteomes" id="UP000036958">
    <property type="component" value="Unassembled WGS sequence"/>
</dbReference>
<feature type="domain" description="SusD-like N-terminal" evidence="8">
    <location>
        <begin position="98"/>
        <end position="220"/>
    </location>
</feature>
<evidence type="ECO:0000256" key="2">
    <source>
        <dbReference type="ARBA" id="ARBA00006275"/>
    </source>
</evidence>
<comment type="similarity">
    <text evidence="2">Belongs to the SusD family.</text>
</comment>
<dbReference type="OrthoDB" id="5694214at2"/>
<evidence type="ECO:0000256" key="4">
    <source>
        <dbReference type="ARBA" id="ARBA00023136"/>
    </source>
</evidence>
<dbReference type="EMBL" id="LGIA01000045">
    <property type="protein sequence ID" value="KOH46097.1"/>
    <property type="molecule type" value="Genomic_DNA"/>
</dbReference>
<keyword evidence="3 6" id="KW-0732">Signal</keyword>
<organism evidence="9 10">
    <name type="scientific">Sunxiuqinia dokdonensis</name>
    <dbReference type="NCBI Taxonomy" id="1409788"/>
    <lineage>
        <taxon>Bacteria</taxon>
        <taxon>Pseudomonadati</taxon>
        <taxon>Bacteroidota</taxon>
        <taxon>Bacteroidia</taxon>
        <taxon>Marinilabiliales</taxon>
        <taxon>Prolixibacteraceae</taxon>
        <taxon>Sunxiuqinia</taxon>
    </lineage>
</organism>
<gene>
    <name evidence="9" type="ORF">NC99_10610</name>
</gene>
<evidence type="ECO:0000313" key="9">
    <source>
        <dbReference type="EMBL" id="KOH46097.1"/>
    </source>
</evidence>
<comment type="subcellular location">
    <subcellularLocation>
        <location evidence="1">Cell outer membrane</location>
    </subcellularLocation>
</comment>
<protein>
    <recommendedName>
        <fullName evidence="11">Glycan metabolism protein RagB</fullName>
    </recommendedName>
</protein>
<dbReference type="InterPro" id="IPR011990">
    <property type="entry name" value="TPR-like_helical_dom_sf"/>
</dbReference>
<dbReference type="Pfam" id="PF14322">
    <property type="entry name" value="SusD-like_3"/>
    <property type="match status" value="1"/>
</dbReference>
<feature type="chain" id="PRO_5005591642" description="Glycan metabolism protein RagB" evidence="6">
    <location>
        <begin position="21"/>
        <end position="682"/>
    </location>
</feature>
<name>A0A0L8VD41_9BACT</name>
<dbReference type="RefSeq" id="WP_053180452.1">
    <property type="nucleotide sequence ID" value="NZ_LGIA01000045.1"/>
</dbReference>
<evidence type="ECO:0000256" key="1">
    <source>
        <dbReference type="ARBA" id="ARBA00004442"/>
    </source>
</evidence>
<feature type="domain" description="RagB/SusD" evidence="7">
    <location>
        <begin position="336"/>
        <end position="681"/>
    </location>
</feature>
<evidence type="ECO:0000259" key="8">
    <source>
        <dbReference type="Pfam" id="PF14322"/>
    </source>
</evidence>
<dbReference type="PROSITE" id="PS51257">
    <property type="entry name" value="PROKAR_LIPOPROTEIN"/>
    <property type="match status" value="1"/>
</dbReference>
<evidence type="ECO:0000313" key="10">
    <source>
        <dbReference type="Proteomes" id="UP000036958"/>
    </source>
</evidence>
<dbReference type="Gene3D" id="1.25.40.390">
    <property type="match status" value="1"/>
</dbReference>
<keyword evidence="10" id="KW-1185">Reference proteome</keyword>
<dbReference type="InterPro" id="IPR012944">
    <property type="entry name" value="SusD_RagB_dom"/>
</dbReference>
<sequence>MKLKYLILTLMAFSSVIISCNDYLEIPPMNVVQDKDLFTDATGMAVYMSRMYSQMPFEDFKYSPARQFFDDWLVTPGANSGESIGRDAGTAMTSEGWARNGAYWGRAFNLLRDANRLLETLPEYQANFSESDYNHFIGEAYFARAMVFYALAKRYGGVPLVTEVLKYPDNPAEELEIPRSTEEETWNQVLADFDMAIANLAESSPKRGYANKYVAYGFKSEAMLFAGSVAKYNNITGFGQKTDVRVIGFDPNTAAAASKKYFREAYNASREVMKSGKYSLYKKKWSPNDKEAQFQNMVDMFFDLSSPENIYIKEYSYPDLAHGYDSYNIPRQLMGGNGYSAGNCPTLDFVELFDGFEKNEDGTIKVFDENGKYILFDNVTDIFANAEPRLRAYVIFPGDVFKGEVIEIRRGIFTGDASNGIDPLRVVNGGAPDYTVSGPSNYNQVDAYRAVGDFAGQKALFLSQNGNTHETVELPDGTIMNAGGKSGPFTSDGTAAMTGFAVRKWLNPNMPQSLVLEARSEQHFVLMRYAEILLNVAEAAEELLLAGETAPAGDDFKQIAFDAIQEIRERAGADMLTSIAELDLDVIRKERKKELAFEHKTLWDIRRWRTQHSDMLNGYTQEDGAYYKGLYPFYSSTTGKYFFDAGLDEGRRRFRLSEQEYYFLIPGGEVSKSPVIDQQPGR</sequence>
<dbReference type="InterPro" id="IPR033985">
    <property type="entry name" value="SusD-like_N"/>
</dbReference>
<evidence type="ECO:0000256" key="6">
    <source>
        <dbReference type="SAM" id="SignalP"/>
    </source>
</evidence>
<evidence type="ECO:0000259" key="7">
    <source>
        <dbReference type="Pfam" id="PF07980"/>
    </source>
</evidence>
<feature type="signal peptide" evidence="6">
    <location>
        <begin position="1"/>
        <end position="20"/>
    </location>
</feature>
<dbReference type="SUPFAM" id="SSF48452">
    <property type="entry name" value="TPR-like"/>
    <property type="match status" value="1"/>
</dbReference>